<proteinExistence type="predicted"/>
<sequence length="107" mass="12281">MLSRRLVSLLLSHPGKHHSLRQIGTARFSTTCKLLDEKKPDPDIEKELNKLNEMLKKDFDATVKKSEEEVDKTFMNFKAQREVAWISNSNNTRLTETDFSSVSSIQA</sequence>
<dbReference type="EMBL" id="KN576602">
    <property type="protein sequence ID" value="KHJ82875.1"/>
    <property type="molecule type" value="Genomic_DNA"/>
</dbReference>
<keyword evidence="2" id="KW-1185">Reference proteome</keyword>
<reference evidence="1 2" key="1">
    <citation type="submission" date="2014-03" db="EMBL/GenBank/DDBJ databases">
        <title>Draft genome of the hookworm Oesophagostomum dentatum.</title>
        <authorList>
            <person name="Mitreva M."/>
        </authorList>
    </citation>
    <scope>NUCLEOTIDE SEQUENCE [LARGE SCALE GENOMIC DNA]</scope>
    <source>
        <strain evidence="1 2">OD-Hann</strain>
    </source>
</reference>
<gene>
    <name evidence="1" type="ORF">OESDEN_17431</name>
</gene>
<evidence type="ECO:0000313" key="2">
    <source>
        <dbReference type="Proteomes" id="UP000053660"/>
    </source>
</evidence>
<dbReference type="Proteomes" id="UP000053660">
    <property type="component" value="Unassembled WGS sequence"/>
</dbReference>
<protein>
    <submittedName>
        <fullName evidence="1">Uncharacterized protein</fullName>
    </submittedName>
</protein>
<evidence type="ECO:0000313" key="1">
    <source>
        <dbReference type="EMBL" id="KHJ82875.1"/>
    </source>
</evidence>
<organism evidence="1 2">
    <name type="scientific">Oesophagostomum dentatum</name>
    <name type="common">Nodular worm</name>
    <dbReference type="NCBI Taxonomy" id="61180"/>
    <lineage>
        <taxon>Eukaryota</taxon>
        <taxon>Metazoa</taxon>
        <taxon>Ecdysozoa</taxon>
        <taxon>Nematoda</taxon>
        <taxon>Chromadorea</taxon>
        <taxon>Rhabditida</taxon>
        <taxon>Rhabditina</taxon>
        <taxon>Rhabditomorpha</taxon>
        <taxon>Strongyloidea</taxon>
        <taxon>Strongylidae</taxon>
        <taxon>Oesophagostomum</taxon>
    </lineage>
</organism>
<dbReference type="AlphaFoldDB" id="A0A0B1SI29"/>
<accession>A0A0B1SI29</accession>
<name>A0A0B1SI29_OESDE</name>